<evidence type="ECO:0000313" key="3">
    <source>
        <dbReference type="Proteomes" id="UP000509702"/>
    </source>
</evidence>
<accession>A0A6N1B0C4</accession>
<feature type="compositionally biased region" description="Polar residues" evidence="1">
    <location>
        <begin position="1"/>
        <end position="13"/>
    </location>
</feature>
<sequence length="74" mass="8575">MSNLYGDELTTSLYDDRTRARPERNSSCMEKNEQRTPFLSALDPKAVEYARDLLQAENEHARLSVFDAGRDYMD</sequence>
<keyword evidence="2" id="KW-0614">Plasmid</keyword>
<dbReference type="Proteomes" id="UP000509702">
    <property type="component" value="Plasmid unnamed7"/>
</dbReference>
<dbReference type="EMBL" id="CP054622">
    <property type="protein sequence ID" value="QKS54684.1"/>
    <property type="molecule type" value="Genomic_DNA"/>
</dbReference>
<organism evidence="2 3">
    <name type="scientific">Azospirillum oryzae</name>
    <dbReference type="NCBI Taxonomy" id="286727"/>
    <lineage>
        <taxon>Bacteria</taxon>
        <taxon>Pseudomonadati</taxon>
        <taxon>Pseudomonadota</taxon>
        <taxon>Alphaproteobacteria</taxon>
        <taxon>Rhodospirillales</taxon>
        <taxon>Azospirillaceae</taxon>
        <taxon>Azospirillum</taxon>
    </lineage>
</organism>
<dbReference type="RefSeq" id="WP_136705948.1">
    <property type="nucleotide sequence ID" value="NZ_BSOV01000001.1"/>
</dbReference>
<evidence type="ECO:0000313" key="2">
    <source>
        <dbReference type="EMBL" id="QKS54684.1"/>
    </source>
</evidence>
<feature type="compositionally biased region" description="Basic and acidic residues" evidence="1">
    <location>
        <begin position="14"/>
        <end position="34"/>
    </location>
</feature>
<dbReference type="KEGG" id="aoz:HUE56_29730"/>
<dbReference type="AlphaFoldDB" id="A0A6N1B0C4"/>
<gene>
    <name evidence="2" type="ORF">HUE56_29730</name>
</gene>
<name>A0A6N1B0C4_9PROT</name>
<reference evidence="2 3" key="1">
    <citation type="submission" date="2020-06" db="EMBL/GenBank/DDBJ databases">
        <title>Complete genome of Azosprillum oryzae KACC14407.</title>
        <authorList>
            <person name="Kim M."/>
            <person name="Park Y.-J."/>
            <person name="Shin J.-H."/>
        </authorList>
    </citation>
    <scope>NUCLEOTIDE SEQUENCE [LARGE SCALE GENOMIC DNA]</scope>
    <source>
        <strain evidence="2 3">KACC 14407</strain>
        <plasmid evidence="2 3">unnamed7</plasmid>
    </source>
</reference>
<feature type="region of interest" description="Disordered" evidence="1">
    <location>
        <begin position="1"/>
        <end position="37"/>
    </location>
</feature>
<proteinExistence type="predicted"/>
<geneLocation type="plasmid" evidence="2 3">
    <name>unnamed7</name>
</geneLocation>
<protein>
    <submittedName>
        <fullName evidence="2">Uncharacterized protein</fullName>
    </submittedName>
</protein>
<evidence type="ECO:0000256" key="1">
    <source>
        <dbReference type="SAM" id="MobiDB-lite"/>
    </source>
</evidence>
<keyword evidence="3" id="KW-1185">Reference proteome</keyword>